<protein>
    <submittedName>
        <fullName evidence="1">1881_t:CDS:1</fullName>
    </submittedName>
</protein>
<proteinExistence type="predicted"/>
<sequence length="265" mass="30694">MSSQPFSDAEESNVMQSTTSTSSTTSRKKRKANRNFADSWQTPYPYTHKGGNTSNMIAYLHDKHNIIKDNYTDFLDKHNEPKCDQTKVTDYYNNTTSPCSSQRQKLIARKLIQFIIQFIQPLYILQDPSFRKFVYASKSHHGYLGVTTTWLSSDFKLNKALFSCNHLAYPHTGEVICEELIRLIHKWQLDAMIFTIATDNRTNMVKEIRLLQEIISDVECQPCAMYTLQLSAQHLCKAQYEFNVIDDNQNIIESPLDIITDIKTR</sequence>
<organism evidence="1 2">
    <name type="scientific">Cetraspora pellucida</name>
    <dbReference type="NCBI Taxonomy" id="1433469"/>
    <lineage>
        <taxon>Eukaryota</taxon>
        <taxon>Fungi</taxon>
        <taxon>Fungi incertae sedis</taxon>
        <taxon>Mucoromycota</taxon>
        <taxon>Glomeromycotina</taxon>
        <taxon>Glomeromycetes</taxon>
        <taxon>Diversisporales</taxon>
        <taxon>Gigasporaceae</taxon>
        <taxon>Cetraspora</taxon>
    </lineage>
</organism>
<dbReference type="Proteomes" id="UP000789366">
    <property type="component" value="Unassembled WGS sequence"/>
</dbReference>
<dbReference type="EMBL" id="CAJVPW010007499">
    <property type="protein sequence ID" value="CAG8581658.1"/>
    <property type="molecule type" value="Genomic_DNA"/>
</dbReference>
<reference evidence="1" key="1">
    <citation type="submission" date="2021-06" db="EMBL/GenBank/DDBJ databases">
        <authorList>
            <person name="Kallberg Y."/>
            <person name="Tangrot J."/>
            <person name="Rosling A."/>
        </authorList>
    </citation>
    <scope>NUCLEOTIDE SEQUENCE</scope>
    <source>
        <strain evidence="1">28 12/20/2015</strain>
    </source>
</reference>
<keyword evidence="2" id="KW-1185">Reference proteome</keyword>
<evidence type="ECO:0000313" key="2">
    <source>
        <dbReference type="Proteomes" id="UP000789366"/>
    </source>
</evidence>
<comment type="caution">
    <text evidence="1">The sequence shown here is derived from an EMBL/GenBank/DDBJ whole genome shotgun (WGS) entry which is preliminary data.</text>
</comment>
<gene>
    <name evidence="1" type="ORF">SPELUC_LOCUS6391</name>
</gene>
<name>A0ACA9MD00_9GLOM</name>
<accession>A0ACA9MD00</accession>
<evidence type="ECO:0000313" key="1">
    <source>
        <dbReference type="EMBL" id="CAG8581658.1"/>
    </source>
</evidence>